<dbReference type="SUPFAM" id="SSF48403">
    <property type="entry name" value="Ankyrin repeat"/>
    <property type="match status" value="1"/>
</dbReference>
<dbReference type="STRING" id="673862.BABL1_gene_774"/>
<evidence type="ECO:0000313" key="4">
    <source>
        <dbReference type="EMBL" id="CDK31062.1"/>
    </source>
</evidence>
<feature type="repeat" description="ANK" evidence="3">
    <location>
        <begin position="263"/>
        <end position="295"/>
    </location>
</feature>
<dbReference type="PRINTS" id="PR01415">
    <property type="entry name" value="ANKYRIN"/>
</dbReference>
<dbReference type="InterPro" id="IPR002110">
    <property type="entry name" value="Ankyrin_rpt"/>
</dbReference>
<feature type="repeat" description="ANK" evidence="3">
    <location>
        <begin position="331"/>
        <end position="363"/>
    </location>
</feature>
<dbReference type="SMART" id="SM00248">
    <property type="entry name" value="ANK"/>
    <property type="match status" value="7"/>
</dbReference>
<evidence type="ECO:0000256" key="2">
    <source>
        <dbReference type="ARBA" id="ARBA00023043"/>
    </source>
</evidence>
<reference evidence="4 5" key="1">
    <citation type="journal article" date="2015" name="Biol. Direct">
        <title>Babela massiliensis, a representative of a widespread bacterial phylum with unusual adaptations to parasitism in amoebae.</title>
        <authorList>
            <person name="Pagnier I."/>
            <person name="Yutin N."/>
            <person name="Croce O."/>
            <person name="Makarova K.S."/>
            <person name="Wolf Y.I."/>
            <person name="Benamar S."/>
            <person name="Raoult D."/>
            <person name="Koonin E.V."/>
            <person name="La Scola B."/>
        </authorList>
    </citation>
    <scope>NUCLEOTIDE SEQUENCE [LARGE SCALE GENOMIC DNA]</scope>
    <source>
        <strain evidence="5">BABL1</strain>
    </source>
</reference>
<dbReference type="RefSeq" id="WP_023793068.1">
    <property type="nucleotide sequence ID" value="NC_023003.1"/>
</dbReference>
<evidence type="ECO:0000256" key="1">
    <source>
        <dbReference type="ARBA" id="ARBA00022737"/>
    </source>
</evidence>
<evidence type="ECO:0000313" key="5">
    <source>
        <dbReference type="Proteomes" id="UP000018769"/>
    </source>
</evidence>
<dbReference type="eggNOG" id="COG0666">
    <property type="taxonomic scope" value="Bacteria"/>
</dbReference>
<keyword evidence="2 3" id="KW-0040">ANK repeat</keyword>
<dbReference type="Gene3D" id="1.25.40.20">
    <property type="entry name" value="Ankyrin repeat-containing domain"/>
    <property type="match status" value="3"/>
</dbReference>
<gene>
    <name evidence="4" type="primary">ankX_29</name>
    <name evidence="4" type="ORF">BABL1_gene_774</name>
</gene>
<protein>
    <submittedName>
        <fullName evidence="4">Ankyrin repeats containing protein</fullName>
    </submittedName>
</protein>
<dbReference type="PROSITE" id="PS50297">
    <property type="entry name" value="ANK_REP_REGION"/>
    <property type="match status" value="4"/>
</dbReference>
<name>V6DHJ2_9BACT</name>
<dbReference type="KEGG" id="dpb:BABL1_gene_774"/>
<dbReference type="PANTHER" id="PTHR24126:SF14">
    <property type="entry name" value="ANK_REP_REGION DOMAIN-CONTAINING PROTEIN"/>
    <property type="match status" value="1"/>
</dbReference>
<sequence>MNIKIFYIILIISLSNLRSMIKIEIPKQEEAVLGLELELWVSIFRILIEGYMNNCNDMFDFDEEVIEKIENLRLTCKKFNSLFKADYCLSNFINERWKVLKGRTLKQYLRLNKCQIHLMLGESLNMLSKEGYIFPKPNSSFEQILKEAICLIRIGAYPDCQDKEGNTVIHWACKYGYKFIVKILIKCKADLNIQNDHGFTALMWACDKGYLKIVKLLLEAGAHVNIKCSMKDNALICAVDSGYQDIVKILVSYRANINDKGFQDRTALMVAALRGHKDIAEFLINSGADVNMKDEDGKTALIYVVCGFMADINIIQSLIDAGTSVNIQDNEGRIALHWAVLKGYKKIVKKLIDNNSDRNIRDNEGKKPKDLAIENDYLVILNILSSSGKSKCISS</sequence>
<dbReference type="HOGENOM" id="CLU_000134_57_1_7"/>
<dbReference type="OrthoDB" id="198309at2"/>
<organism evidence="4 5">
    <name type="scientific">Candidatus Babela massiliensis</name>
    <dbReference type="NCBI Taxonomy" id="673862"/>
    <lineage>
        <taxon>Bacteria</taxon>
        <taxon>Candidatus Babelota</taxon>
        <taxon>Candidatus Babeliae</taxon>
        <taxon>Candidatus Babeliales</taxon>
        <taxon>Candidatus Babeliaceae</taxon>
        <taxon>Candidatus Babela</taxon>
    </lineage>
</organism>
<accession>V6DHJ2</accession>
<dbReference type="Proteomes" id="UP000018769">
    <property type="component" value="Chromosome I"/>
</dbReference>
<keyword evidence="1" id="KW-0677">Repeat</keyword>
<dbReference type="EMBL" id="HG793133">
    <property type="protein sequence ID" value="CDK31062.1"/>
    <property type="molecule type" value="Genomic_DNA"/>
</dbReference>
<dbReference type="Pfam" id="PF12796">
    <property type="entry name" value="Ank_2"/>
    <property type="match status" value="3"/>
</dbReference>
<feature type="repeat" description="ANK" evidence="3">
    <location>
        <begin position="296"/>
        <end position="330"/>
    </location>
</feature>
<feature type="repeat" description="ANK" evidence="3">
    <location>
        <begin position="164"/>
        <end position="196"/>
    </location>
</feature>
<keyword evidence="5" id="KW-1185">Reference proteome</keyword>
<evidence type="ECO:0000256" key="3">
    <source>
        <dbReference type="PROSITE-ProRule" id="PRU00023"/>
    </source>
</evidence>
<dbReference type="InterPro" id="IPR036770">
    <property type="entry name" value="Ankyrin_rpt-contain_sf"/>
</dbReference>
<feature type="repeat" description="ANK" evidence="3">
    <location>
        <begin position="197"/>
        <end position="229"/>
    </location>
</feature>
<dbReference type="PROSITE" id="PS50088">
    <property type="entry name" value="ANK_REPEAT"/>
    <property type="match status" value="5"/>
</dbReference>
<dbReference type="AlphaFoldDB" id="V6DHJ2"/>
<dbReference type="PANTHER" id="PTHR24126">
    <property type="entry name" value="ANKYRIN REPEAT, PH AND SEC7 DOMAIN CONTAINING PROTEIN SECG-RELATED"/>
    <property type="match status" value="1"/>
</dbReference>
<proteinExistence type="predicted"/>